<name>A0A0F9LR10_9ZZZZ</name>
<accession>A0A0F9LR10</accession>
<evidence type="ECO:0000313" key="1">
    <source>
        <dbReference type="EMBL" id="KKM56949.1"/>
    </source>
</evidence>
<reference evidence="1" key="1">
    <citation type="journal article" date="2015" name="Nature">
        <title>Complex archaea that bridge the gap between prokaryotes and eukaryotes.</title>
        <authorList>
            <person name="Spang A."/>
            <person name="Saw J.H."/>
            <person name="Jorgensen S.L."/>
            <person name="Zaremba-Niedzwiedzka K."/>
            <person name="Martijn J."/>
            <person name="Lind A.E."/>
            <person name="van Eijk R."/>
            <person name="Schleper C."/>
            <person name="Guy L."/>
            <person name="Ettema T.J."/>
        </authorList>
    </citation>
    <scope>NUCLEOTIDE SEQUENCE</scope>
</reference>
<comment type="caution">
    <text evidence="1">The sequence shown here is derived from an EMBL/GenBank/DDBJ whole genome shotgun (WGS) entry which is preliminary data.</text>
</comment>
<protein>
    <submittedName>
        <fullName evidence="1">Uncharacterized protein</fullName>
    </submittedName>
</protein>
<proteinExistence type="predicted"/>
<organism evidence="1">
    <name type="scientific">marine sediment metagenome</name>
    <dbReference type="NCBI Taxonomy" id="412755"/>
    <lineage>
        <taxon>unclassified sequences</taxon>
        <taxon>metagenomes</taxon>
        <taxon>ecological metagenomes</taxon>
    </lineage>
</organism>
<gene>
    <name evidence="1" type="ORF">LCGC14_1551220</name>
</gene>
<sequence length="125" mass="14649">MRIIESKPNFFITDNIYDTQSGFRLLGPVRKRINAEFYKMVYNTYFDAIPLQDISDILNVYNIFLIQEDGLPWSGFLLGDSSQTQIDLAQYDGESDSYSWIKNANLQLQWYKMESGRYEINTYVG</sequence>
<dbReference type="EMBL" id="LAZR01011859">
    <property type="protein sequence ID" value="KKM56949.1"/>
    <property type="molecule type" value="Genomic_DNA"/>
</dbReference>
<dbReference type="AlphaFoldDB" id="A0A0F9LR10"/>